<keyword evidence="2" id="KW-1185">Reference proteome</keyword>
<reference evidence="2" key="1">
    <citation type="journal article" date="2012" name="Science">
        <title>The Paleozoic origin of enzymatic lignin decomposition reconstructed from 31 fungal genomes.</title>
        <authorList>
            <person name="Floudas D."/>
            <person name="Binder M."/>
            <person name="Riley R."/>
            <person name="Barry K."/>
            <person name="Blanchette R.A."/>
            <person name="Henrissat B."/>
            <person name="Martinez A.T."/>
            <person name="Otillar R."/>
            <person name="Spatafora J.W."/>
            <person name="Yadav J.S."/>
            <person name="Aerts A."/>
            <person name="Benoit I."/>
            <person name="Boyd A."/>
            <person name="Carlson A."/>
            <person name="Copeland A."/>
            <person name="Coutinho P.M."/>
            <person name="de Vries R.P."/>
            <person name="Ferreira P."/>
            <person name="Findley K."/>
            <person name="Foster B."/>
            <person name="Gaskell J."/>
            <person name="Glotzer D."/>
            <person name="Gorecki P."/>
            <person name="Heitman J."/>
            <person name="Hesse C."/>
            <person name="Hori C."/>
            <person name="Igarashi K."/>
            <person name="Jurgens J.A."/>
            <person name="Kallen N."/>
            <person name="Kersten P."/>
            <person name="Kohler A."/>
            <person name="Kuees U."/>
            <person name="Kumar T.K.A."/>
            <person name="Kuo A."/>
            <person name="LaButti K."/>
            <person name="Larrondo L.F."/>
            <person name="Lindquist E."/>
            <person name="Ling A."/>
            <person name="Lombard V."/>
            <person name="Lucas S."/>
            <person name="Lundell T."/>
            <person name="Martin R."/>
            <person name="McLaughlin D.J."/>
            <person name="Morgenstern I."/>
            <person name="Morin E."/>
            <person name="Murat C."/>
            <person name="Nagy L.G."/>
            <person name="Nolan M."/>
            <person name="Ohm R.A."/>
            <person name="Patyshakuliyeva A."/>
            <person name="Rokas A."/>
            <person name="Ruiz-Duenas F.J."/>
            <person name="Sabat G."/>
            <person name="Salamov A."/>
            <person name="Samejima M."/>
            <person name="Schmutz J."/>
            <person name="Slot J.C."/>
            <person name="St John F."/>
            <person name="Stenlid J."/>
            <person name="Sun H."/>
            <person name="Sun S."/>
            <person name="Syed K."/>
            <person name="Tsang A."/>
            <person name="Wiebenga A."/>
            <person name="Young D."/>
            <person name="Pisabarro A."/>
            <person name="Eastwood D.C."/>
            <person name="Martin F."/>
            <person name="Cullen D."/>
            <person name="Grigoriev I.V."/>
            <person name="Hibbett D.S."/>
        </authorList>
    </citation>
    <scope>NUCLEOTIDE SEQUENCE [LARGE SCALE GENOMIC DNA]</scope>
    <source>
        <strain evidence="2">HHB-11173 SS5</strain>
    </source>
</reference>
<name>R7S386_PUNST</name>
<gene>
    <name evidence="1" type="ORF">PUNSTDRAFT_138953</name>
</gene>
<dbReference type="EMBL" id="JH687556">
    <property type="protein sequence ID" value="EIN04227.1"/>
    <property type="molecule type" value="Genomic_DNA"/>
</dbReference>
<dbReference type="GeneID" id="18880202"/>
<dbReference type="AlphaFoldDB" id="R7S386"/>
<organism evidence="1 2">
    <name type="scientific">Punctularia strigosozonata (strain HHB-11173)</name>
    <name type="common">White-rot fungus</name>
    <dbReference type="NCBI Taxonomy" id="741275"/>
    <lineage>
        <taxon>Eukaryota</taxon>
        <taxon>Fungi</taxon>
        <taxon>Dikarya</taxon>
        <taxon>Basidiomycota</taxon>
        <taxon>Agaricomycotina</taxon>
        <taxon>Agaricomycetes</taxon>
        <taxon>Corticiales</taxon>
        <taxon>Punctulariaceae</taxon>
        <taxon>Punctularia</taxon>
    </lineage>
</organism>
<proteinExistence type="predicted"/>
<evidence type="ECO:0000313" key="2">
    <source>
        <dbReference type="Proteomes" id="UP000054196"/>
    </source>
</evidence>
<dbReference type="HOGENOM" id="CLU_1548394_0_0_1"/>
<dbReference type="KEGG" id="psq:PUNSTDRAFT_138953"/>
<sequence length="173" mass="18325">MIGNGPTFRGLYAIRVELRRRACLTGNPRVGPLGDFAVAAWLLGHAARFYQLACSPLKASLIQVVTSSAHSSPSPVPSTQFGLTWLCPAALIHPTFFPCTLFSPSSNDFLNISQLRQNAAGSFSASTISISGSSPICSSYSFRNSASGSRVSTSTVTGTSVLRALDRERELGP</sequence>
<evidence type="ECO:0000313" key="1">
    <source>
        <dbReference type="EMBL" id="EIN04227.1"/>
    </source>
</evidence>
<dbReference type="RefSeq" id="XP_007388698.1">
    <property type="nucleotide sequence ID" value="XM_007388636.1"/>
</dbReference>
<protein>
    <submittedName>
        <fullName evidence="1">Uncharacterized protein</fullName>
    </submittedName>
</protein>
<dbReference type="Proteomes" id="UP000054196">
    <property type="component" value="Unassembled WGS sequence"/>
</dbReference>
<accession>R7S386</accession>